<sequence length="517" mass="57374">MRKLQKQLNYEEANKVSLAQQFGVAMELDQPEYHSKNNEDFLGETNNSSVFNTRATTPFSDTHTSLPDGNSNISPPRSAPTAAPLPLSNLVKYNNDSGDGNGVVRVINVEETDEEALLLAQPCPPTLRLVLQHVQEVLLKKLELAERGSLKECVQFTFEGKSLLERLLKEMPSYTQYFDAGAHNTVTNDKQQAMYNTGEKSFLSLSNKNQSTGLSYMQTILSESRKNNPTLLPKSHYVQEGSGAVKAVLDLTEEERVKQDTNAGKALPRVNRGGGGVQFIEGENMGGGTSRKATGLDQRYSVLADELNTMNTGRGMPQVQLPETYAKSARIYGNAPGNNSVSASTTLPRNRSPLPLQHPVQPTSPVPDDGGEESVRSHMDDPSLGESLQPGAAEPVQPRPINRATQQVSVGTITEDNNNTNMIPIEEYHALEERYAELQVKLEESYRHKEALSDRLLEEGSYTERKARVIEYLRETLLKECNILRTQLSFAARKEQHLNQTLQQRGGNPNRGREWNV</sequence>
<name>A0A7G2CJM9_9TRYP</name>
<feature type="coiled-coil region" evidence="1">
    <location>
        <begin position="428"/>
        <end position="455"/>
    </location>
</feature>
<evidence type="ECO:0000256" key="1">
    <source>
        <dbReference type="SAM" id="Coils"/>
    </source>
</evidence>
<evidence type="ECO:0000313" key="3">
    <source>
        <dbReference type="EMBL" id="CAD2219585.1"/>
    </source>
</evidence>
<feature type="compositionally biased region" description="Polar residues" evidence="2">
    <location>
        <begin position="336"/>
        <end position="349"/>
    </location>
</feature>
<keyword evidence="4" id="KW-1185">Reference proteome</keyword>
<feature type="region of interest" description="Disordered" evidence="2">
    <location>
        <begin position="55"/>
        <end position="81"/>
    </location>
</feature>
<organism evidence="3 4">
    <name type="scientific">Angomonas deanei</name>
    <dbReference type="NCBI Taxonomy" id="59799"/>
    <lineage>
        <taxon>Eukaryota</taxon>
        <taxon>Discoba</taxon>
        <taxon>Euglenozoa</taxon>
        <taxon>Kinetoplastea</taxon>
        <taxon>Metakinetoplastina</taxon>
        <taxon>Trypanosomatida</taxon>
        <taxon>Trypanosomatidae</taxon>
        <taxon>Strigomonadinae</taxon>
        <taxon>Angomonas</taxon>
    </lineage>
</organism>
<evidence type="ECO:0000256" key="2">
    <source>
        <dbReference type="SAM" id="MobiDB-lite"/>
    </source>
</evidence>
<gene>
    <name evidence="3" type="ORF">ADEAN_000709400</name>
</gene>
<feature type="region of interest" description="Disordered" evidence="2">
    <location>
        <begin position="331"/>
        <end position="404"/>
    </location>
</feature>
<dbReference type="AlphaFoldDB" id="A0A7G2CJM9"/>
<dbReference type="OrthoDB" id="273240at2759"/>
<dbReference type="VEuPathDB" id="TriTrypDB:ADEAN_000709400"/>
<proteinExistence type="predicted"/>
<accession>A0A7G2CJM9</accession>
<dbReference type="EMBL" id="LR877158">
    <property type="protein sequence ID" value="CAD2219585.1"/>
    <property type="molecule type" value="Genomic_DNA"/>
</dbReference>
<feature type="compositionally biased region" description="Polar residues" evidence="2">
    <location>
        <begin position="55"/>
        <end position="75"/>
    </location>
</feature>
<evidence type="ECO:0000313" key="4">
    <source>
        <dbReference type="Proteomes" id="UP000515908"/>
    </source>
</evidence>
<dbReference type="Proteomes" id="UP000515908">
    <property type="component" value="Chromosome 14"/>
</dbReference>
<protein>
    <submittedName>
        <fullName evidence="3">Uncharacterized protein</fullName>
    </submittedName>
</protein>
<keyword evidence="1" id="KW-0175">Coiled coil</keyword>
<reference evidence="3 4" key="1">
    <citation type="submission" date="2020-08" db="EMBL/GenBank/DDBJ databases">
        <authorList>
            <person name="Newling K."/>
            <person name="Davey J."/>
            <person name="Forrester S."/>
        </authorList>
    </citation>
    <scope>NUCLEOTIDE SEQUENCE [LARGE SCALE GENOMIC DNA]</scope>
    <source>
        <strain evidence="4">Crithidia deanei Carvalho (ATCC PRA-265)</strain>
    </source>
</reference>